<name>A0AAV0BC78_PHAPC</name>
<accession>A0AAV0BC78</accession>
<keyword evidence="3" id="KW-1185">Reference proteome</keyword>
<evidence type="ECO:0000313" key="2">
    <source>
        <dbReference type="EMBL" id="CAH7683833.1"/>
    </source>
</evidence>
<evidence type="ECO:0000313" key="3">
    <source>
        <dbReference type="Proteomes" id="UP001153365"/>
    </source>
</evidence>
<feature type="non-terminal residue" evidence="2">
    <location>
        <position position="144"/>
    </location>
</feature>
<keyword evidence="1" id="KW-0812">Transmembrane</keyword>
<protein>
    <submittedName>
        <fullName evidence="2">Uncharacterized protein</fullName>
    </submittedName>
</protein>
<feature type="transmembrane region" description="Helical" evidence="1">
    <location>
        <begin position="6"/>
        <end position="24"/>
    </location>
</feature>
<dbReference type="AlphaFoldDB" id="A0AAV0BC78"/>
<gene>
    <name evidence="2" type="ORF">PPACK8108_LOCUS17589</name>
</gene>
<keyword evidence="1" id="KW-0472">Membrane</keyword>
<comment type="caution">
    <text evidence="2">The sequence shown here is derived from an EMBL/GenBank/DDBJ whole genome shotgun (WGS) entry which is preliminary data.</text>
</comment>
<reference evidence="2" key="1">
    <citation type="submission" date="2022-06" db="EMBL/GenBank/DDBJ databases">
        <authorList>
            <consortium name="SYNGENTA / RWTH Aachen University"/>
        </authorList>
    </citation>
    <scope>NUCLEOTIDE SEQUENCE</scope>
</reference>
<sequence length="144" mass="16110">MAFMVSYFPFFIIIIFIYLMNGRVTSVTTISSPSSPLGLVLSRVLTSQGFGRRLALNCWLCRSKTTSAGNLVTQSRGQTALPCHKLLEISSWMGSLSKTLAYLMQHSGSLGIFQIIQIRHFVLGSTIDLRNHCLWITPIKQIEQ</sequence>
<keyword evidence="1" id="KW-1133">Transmembrane helix</keyword>
<evidence type="ECO:0000256" key="1">
    <source>
        <dbReference type="SAM" id="Phobius"/>
    </source>
</evidence>
<proteinExistence type="predicted"/>
<dbReference type="Proteomes" id="UP001153365">
    <property type="component" value="Unassembled WGS sequence"/>
</dbReference>
<dbReference type="EMBL" id="CALTRL010004946">
    <property type="protein sequence ID" value="CAH7683833.1"/>
    <property type="molecule type" value="Genomic_DNA"/>
</dbReference>
<organism evidence="2 3">
    <name type="scientific">Phakopsora pachyrhizi</name>
    <name type="common">Asian soybean rust disease fungus</name>
    <dbReference type="NCBI Taxonomy" id="170000"/>
    <lineage>
        <taxon>Eukaryota</taxon>
        <taxon>Fungi</taxon>
        <taxon>Dikarya</taxon>
        <taxon>Basidiomycota</taxon>
        <taxon>Pucciniomycotina</taxon>
        <taxon>Pucciniomycetes</taxon>
        <taxon>Pucciniales</taxon>
        <taxon>Phakopsoraceae</taxon>
        <taxon>Phakopsora</taxon>
    </lineage>
</organism>